<evidence type="ECO:0000313" key="2">
    <source>
        <dbReference type="Proteomes" id="UP000288168"/>
    </source>
</evidence>
<dbReference type="AlphaFoldDB" id="A0A428PJQ8"/>
<evidence type="ECO:0000313" key="1">
    <source>
        <dbReference type="EMBL" id="RSL53240.1"/>
    </source>
</evidence>
<sequence length="52" mass="5882">MAGLVISDRILGRDLGASLRNRFKRSLEEEFTECDGRILPIRSEFTSLTITP</sequence>
<organism evidence="1 2">
    <name type="scientific">Fusarium duplospermum</name>
    <dbReference type="NCBI Taxonomy" id="1325734"/>
    <lineage>
        <taxon>Eukaryota</taxon>
        <taxon>Fungi</taxon>
        <taxon>Dikarya</taxon>
        <taxon>Ascomycota</taxon>
        <taxon>Pezizomycotina</taxon>
        <taxon>Sordariomycetes</taxon>
        <taxon>Hypocreomycetidae</taxon>
        <taxon>Hypocreales</taxon>
        <taxon>Nectriaceae</taxon>
        <taxon>Fusarium</taxon>
        <taxon>Fusarium solani species complex</taxon>
    </lineage>
</organism>
<keyword evidence="2" id="KW-1185">Reference proteome</keyword>
<dbReference type="STRING" id="1325734.A0A428PJQ8"/>
<comment type="caution">
    <text evidence="1">The sequence shown here is derived from an EMBL/GenBank/DDBJ whole genome shotgun (WGS) entry which is preliminary data.</text>
</comment>
<gene>
    <name evidence="1" type="ORF">CEP54_010522</name>
</gene>
<dbReference type="Proteomes" id="UP000288168">
    <property type="component" value="Unassembled WGS sequence"/>
</dbReference>
<name>A0A428PJQ8_9HYPO</name>
<protein>
    <submittedName>
        <fullName evidence="1">Uncharacterized protein</fullName>
    </submittedName>
</protein>
<accession>A0A428PJQ8</accession>
<reference evidence="1 2" key="1">
    <citation type="submission" date="2017-06" db="EMBL/GenBank/DDBJ databases">
        <title>Comparative genomic analysis of Ambrosia Fusariam Clade fungi.</title>
        <authorList>
            <person name="Stajich J.E."/>
            <person name="Carrillo J."/>
            <person name="Kijimoto T."/>
            <person name="Eskalen A."/>
            <person name="O'Donnell K."/>
            <person name="Kasson M."/>
        </authorList>
    </citation>
    <scope>NUCLEOTIDE SEQUENCE [LARGE SCALE GENOMIC DNA]</scope>
    <source>
        <strain evidence="1 2">NRRL62584</strain>
    </source>
</reference>
<dbReference type="EMBL" id="NKCI01000125">
    <property type="protein sequence ID" value="RSL53240.1"/>
    <property type="molecule type" value="Genomic_DNA"/>
</dbReference>
<proteinExistence type="predicted"/>